<dbReference type="Pfam" id="PF04879">
    <property type="entry name" value="Molybdop_Fe4S4"/>
    <property type="match status" value="1"/>
</dbReference>
<evidence type="ECO:0000313" key="10">
    <source>
        <dbReference type="EMBL" id="QRG09250.1"/>
    </source>
</evidence>
<keyword evidence="11" id="KW-1185">Reference proteome</keyword>
<dbReference type="InterPro" id="IPR027467">
    <property type="entry name" value="MopterinOxRdtase_cofactor_BS"/>
</dbReference>
<proteinExistence type="inferred from homology"/>
<dbReference type="AlphaFoldDB" id="A0A974SKW0"/>
<dbReference type="EMBL" id="CP063362">
    <property type="protein sequence ID" value="QRG09250.1"/>
    <property type="molecule type" value="Genomic_DNA"/>
</dbReference>
<keyword evidence="5" id="KW-0479">Metal-binding</keyword>
<feature type="domain" description="4Fe-4S Mo/W bis-MGD-type" evidence="9">
    <location>
        <begin position="6"/>
        <end position="62"/>
    </location>
</feature>
<keyword evidence="6" id="KW-0560">Oxidoreductase</keyword>
<dbReference type="Pfam" id="PF01568">
    <property type="entry name" value="Molydop_binding"/>
    <property type="match status" value="1"/>
</dbReference>
<keyword evidence="8" id="KW-0411">Iron-sulfur</keyword>
<dbReference type="InterPro" id="IPR006656">
    <property type="entry name" value="Mopterin_OxRdtase"/>
</dbReference>
<gene>
    <name evidence="10" type="ORF">EZH22_13915</name>
</gene>
<evidence type="ECO:0000256" key="2">
    <source>
        <dbReference type="ARBA" id="ARBA00010312"/>
    </source>
</evidence>
<dbReference type="InterPro" id="IPR037949">
    <property type="entry name" value="MopB_CT_Acetylene-hydratase"/>
</dbReference>
<dbReference type="InterPro" id="IPR006655">
    <property type="entry name" value="Mopterin_OxRdtase_prok_CS"/>
</dbReference>
<evidence type="ECO:0000256" key="8">
    <source>
        <dbReference type="ARBA" id="ARBA00023014"/>
    </source>
</evidence>
<dbReference type="Proteomes" id="UP000596427">
    <property type="component" value="Chromosome"/>
</dbReference>
<dbReference type="Pfam" id="PF00384">
    <property type="entry name" value="Molybdopterin"/>
    <property type="match status" value="1"/>
</dbReference>
<name>A0A974SKW0_9HYPH</name>
<organism evidence="10 11">
    <name type="scientific">Xanthobacter dioxanivorans</name>
    <dbReference type="NCBI Taxonomy" id="2528964"/>
    <lineage>
        <taxon>Bacteria</taxon>
        <taxon>Pseudomonadati</taxon>
        <taxon>Pseudomonadota</taxon>
        <taxon>Alphaproteobacteria</taxon>
        <taxon>Hyphomicrobiales</taxon>
        <taxon>Xanthobacteraceae</taxon>
        <taxon>Xanthobacter</taxon>
    </lineage>
</organism>
<keyword evidence="7" id="KW-0408">Iron</keyword>
<sequence length="740" mass="81129">MEAAAREEVRTICSHCSTRCGVVVTVEGNVPVAIRGDRDHPVTQGFICPRGRAAIEYFHNRRRLDHPLKRMGDRGEGHWVRVPWDEAVDEIADRLKRIAEESGPEALAYFFGTYHGTDQGAGLRFMNLFGSPNYVGNAFICAGPKTGAEWVTLGFGPASPDLASGEARCIIVWAQHPSASNVPLWTRILKAKAAGAKLVVIDPVQTPEARAADLWLKIRPGTDTALALGLIHIAITEGWTDQAFIAKWTVGYDALAERVADYTPERVAQLTGLAEADIRTCAAWYADDGPAAISIGVINGMGRDTFSCERAKLCLIAVTGNINRPGGNILAGPTRRVMTKADLEMNDRLSDVQKDKRIGGDAFLMHTRGYEAINAAARRLWPQHHYPLTTSRGGIAHPPSMFRAIVDREPYPVRAAIVQHNNLVGSYANSRLARDALVSPNLELSVVHELFMTPTAALADFVMPAASWIEKSFMYVSGEGGMFFAGRRPVRPHAERHSDYEFFRDLGQRLGQGAFWPDTLEQLWDMMLAPAGLTHGALASAGQNWVNDAAGYAPFATDPATGEPFGFGTPSGKIELSSSILAACGADPLPSYQGYAPADRGAGGELPLTLMTGATKIDMTHTDHRQVETIRRKHYDPLARIHPDTASAYGIADGDWIWIESPMGRIRQRAQLSPDMPEKTVDAERWWFPERDGRVDTLFGTMETNVNVLVDDNPDLCDRSYGTWPLRLIRCRIEKADAPA</sequence>
<dbReference type="InterPro" id="IPR006963">
    <property type="entry name" value="Mopterin_OxRdtase_4Fe-4S_dom"/>
</dbReference>
<comment type="similarity">
    <text evidence="2">Belongs to the prokaryotic molybdopterin-containing oxidoreductase family.</text>
</comment>
<dbReference type="KEGG" id="xdi:EZH22_13915"/>
<dbReference type="InterPro" id="IPR009010">
    <property type="entry name" value="Asp_de-COase-like_dom_sf"/>
</dbReference>
<dbReference type="GO" id="GO:0051539">
    <property type="term" value="F:4 iron, 4 sulfur cluster binding"/>
    <property type="evidence" value="ECO:0007669"/>
    <property type="project" value="UniProtKB-KW"/>
</dbReference>
<comment type="cofactor">
    <cofactor evidence="1">
        <name>Mo-bis(molybdopterin guanine dinucleotide)</name>
        <dbReference type="ChEBI" id="CHEBI:60539"/>
    </cofactor>
</comment>
<reference evidence="10 11" key="1">
    <citation type="submission" date="2020-10" db="EMBL/GenBank/DDBJ databases">
        <title>Degradation of 1,4-Dioxane by Xanthobacter sp. YN2, via a Novel Group-2 Soluble Di-Iron Monooxygenase.</title>
        <authorList>
            <person name="Ma F."/>
            <person name="Wang Y."/>
            <person name="Yang J."/>
            <person name="Guo H."/>
            <person name="Su D."/>
            <person name="Yu L."/>
        </authorList>
    </citation>
    <scope>NUCLEOTIDE SEQUENCE [LARGE SCALE GENOMIC DNA]</scope>
    <source>
        <strain evidence="10 11">YN2</strain>
    </source>
</reference>
<accession>A0A974SKW0</accession>
<dbReference type="GO" id="GO:0043546">
    <property type="term" value="F:molybdopterin cofactor binding"/>
    <property type="evidence" value="ECO:0007669"/>
    <property type="project" value="InterPro"/>
</dbReference>
<dbReference type="CDD" id="cd02781">
    <property type="entry name" value="MopB_CT_Acetylene-hydratase"/>
    <property type="match status" value="1"/>
</dbReference>
<evidence type="ECO:0000256" key="4">
    <source>
        <dbReference type="ARBA" id="ARBA00022505"/>
    </source>
</evidence>
<dbReference type="PANTHER" id="PTHR43742">
    <property type="entry name" value="TRIMETHYLAMINE-N-OXIDE REDUCTASE"/>
    <property type="match status" value="1"/>
</dbReference>
<dbReference type="InterPro" id="IPR006657">
    <property type="entry name" value="MoPterin_dinucl-bd_dom"/>
</dbReference>
<dbReference type="GO" id="GO:0046872">
    <property type="term" value="F:metal ion binding"/>
    <property type="evidence" value="ECO:0007669"/>
    <property type="project" value="UniProtKB-KW"/>
</dbReference>
<keyword evidence="3" id="KW-0004">4Fe-4S</keyword>
<protein>
    <submittedName>
        <fullName evidence="10">Molybdopterin-dependent oxidoreductase</fullName>
    </submittedName>
</protein>
<evidence type="ECO:0000259" key="9">
    <source>
        <dbReference type="PROSITE" id="PS51669"/>
    </source>
</evidence>
<keyword evidence="4" id="KW-0500">Molybdenum</keyword>
<dbReference type="Gene3D" id="2.20.25.90">
    <property type="entry name" value="ADC-like domains"/>
    <property type="match status" value="1"/>
</dbReference>
<dbReference type="SMART" id="SM00926">
    <property type="entry name" value="Molybdop_Fe4S4"/>
    <property type="match status" value="1"/>
</dbReference>
<dbReference type="PROSITE" id="PS51669">
    <property type="entry name" value="4FE4S_MOW_BIS_MGD"/>
    <property type="match status" value="1"/>
</dbReference>
<dbReference type="Gene3D" id="3.40.228.10">
    <property type="entry name" value="Dimethylsulfoxide Reductase, domain 2"/>
    <property type="match status" value="1"/>
</dbReference>
<dbReference type="Gene3D" id="3.40.50.740">
    <property type="match status" value="1"/>
</dbReference>
<dbReference type="GO" id="GO:0018818">
    <property type="term" value="F:acetylene hydratase activity"/>
    <property type="evidence" value="ECO:0007669"/>
    <property type="project" value="InterPro"/>
</dbReference>
<dbReference type="PROSITE" id="PS00551">
    <property type="entry name" value="MOLYBDOPTERIN_PROK_1"/>
    <property type="match status" value="1"/>
</dbReference>
<dbReference type="Gene3D" id="2.40.40.20">
    <property type="match status" value="1"/>
</dbReference>
<dbReference type="SUPFAM" id="SSF53706">
    <property type="entry name" value="Formate dehydrogenase/DMSO reductase, domains 1-3"/>
    <property type="match status" value="1"/>
</dbReference>
<evidence type="ECO:0000256" key="5">
    <source>
        <dbReference type="ARBA" id="ARBA00022723"/>
    </source>
</evidence>
<dbReference type="SUPFAM" id="SSF50692">
    <property type="entry name" value="ADC-like"/>
    <property type="match status" value="1"/>
</dbReference>
<evidence type="ECO:0000313" key="11">
    <source>
        <dbReference type="Proteomes" id="UP000596427"/>
    </source>
</evidence>
<dbReference type="PANTHER" id="PTHR43742:SF6">
    <property type="entry name" value="OXIDOREDUCTASE YYAE-RELATED"/>
    <property type="match status" value="1"/>
</dbReference>
<evidence type="ECO:0000256" key="1">
    <source>
        <dbReference type="ARBA" id="ARBA00001942"/>
    </source>
</evidence>
<evidence type="ECO:0000256" key="6">
    <source>
        <dbReference type="ARBA" id="ARBA00023002"/>
    </source>
</evidence>
<evidence type="ECO:0000256" key="7">
    <source>
        <dbReference type="ARBA" id="ARBA00023004"/>
    </source>
</evidence>
<dbReference type="GO" id="GO:0016491">
    <property type="term" value="F:oxidoreductase activity"/>
    <property type="evidence" value="ECO:0007669"/>
    <property type="project" value="UniProtKB-KW"/>
</dbReference>
<dbReference type="RefSeq" id="WP_203196170.1">
    <property type="nucleotide sequence ID" value="NZ_CP063362.1"/>
</dbReference>
<dbReference type="PROSITE" id="PS00932">
    <property type="entry name" value="MOLYBDOPTERIN_PROK_3"/>
    <property type="match status" value="1"/>
</dbReference>
<evidence type="ECO:0000256" key="3">
    <source>
        <dbReference type="ARBA" id="ARBA00022485"/>
    </source>
</evidence>
<dbReference type="InterPro" id="IPR050612">
    <property type="entry name" value="Prok_Mopterin_Oxidored"/>
</dbReference>